<accession>A0ACC2BD32</accession>
<proteinExistence type="predicted"/>
<sequence>MHSIIIRKQLHMYNCSSWPQSSSSGSGSLSISIAKQQYLYSSSSLLAMGCRRRTCRLLRIRVENDTKAVAMAMENKDQLHRRCVRKCECHDLYDVLVPYTDAWNWQKLLVEGRSATLERKPDLVDSVAILQHPSVYTMGTRSSERFLHFDKQNPPFDLHQTERGGEVTYHGPGQLVMYPILNLRFYKMDLHWYLRSLEEVVIRAIWSACGVRASRIDGLTGVWIGDQKVAAIGVRVSRWITYHGLAVNVDVDIAPFKNIVPCGIANKSVGNIISLLELGLTSGIQHEFSHQQCRDTSGNYSFEIETSKINDAKALLKVIHHCLMDEFSKVFEVELVVPTLAGPVSSS</sequence>
<reference evidence="2" key="1">
    <citation type="journal article" date="2024" name="Proc. Natl. Acad. Sci. U.S.A.">
        <title>Extraordinary preservation of gene collinearity over three hundred million years revealed in homosporous lycophytes.</title>
        <authorList>
            <person name="Li C."/>
            <person name="Wickell D."/>
            <person name="Kuo L.Y."/>
            <person name="Chen X."/>
            <person name="Nie B."/>
            <person name="Liao X."/>
            <person name="Peng D."/>
            <person name="Ji J."/>
            <person name="Jenkins J."/>
            <person name="Williams M."/>
            <person name="Shu S."/>
            <person name="Plott C."/>
            <person name="Barry K."/>
            <person name="Rajasekar S."/>
            <person name="Grimwood J."/>
            <person name="Han X."/>
            <person name="Sun S."/>
            <person name="Hou Z."/>
            <person name="He W."/>
            <person name="Dai G."/>
            <person name="Sun C."/>
            <person name="Schmutz J."/>
            <person name="Leebens-Mack J.H."/>
            <person name="Li F.W."/>
            <person name="Wang L."/>
        </authorList>
    </citation>
    <scope>NUCLEOTIDE SEQUENCE [LARGE SCALE GENOMIC DNA]</scope>
    <source>
        <strain evidence="2">cv. PW_Plant_1</strain>
    </source>
</reference>
<evidence type="ECO:0000313" key="2">
    <source>
        <dbReference type="Proteomes" id="UP001162992"/>
    </source>
</evidence>
<gene>
    <name evidence="1" type="ORF">O6H91_16G062700</name>
</gene>
<dbReference type="EMBL" id="CM055107">
    <property type="protein sequence ID" value="KAJ7527603.1"/>
    <property type="molecule type" value="Genomic_DNA"/>
</dbReference>
<keyword evidence="2" id="KW-1185">Reference proteome</keyword>
<evidence type="ECO:0000313" key="1">
    <source>
        <dbReference type="EMBL" id="KAJ7527603.1"/>
    </source>
</evidence>
<organism evidence="1 2">
    <name type="scientific">Diphasiastrum complanatum</name>
    <name type="common">Issler's clubmoss</name>
    <name type="synonym">Lycopodium complanatum</name>
    <dbReference type="NCBI Taxonomy" id="34168"/>
    <lineage>
        <taxon>Eukaryota</taxon>
        <taxon>Viridiplantae</taxon>
        <taxon>Streptophyta</taxon>
        <taxon>Embryophyta</taxon>
        <taxon>Tracheophyta</taxon>
        <taxon>Lycopodiopsida</taxon>
        <taxon>Lycopodiales</taxon>
        <taxon>Lycopodiaceae</taxon>
        <taxon>Lycopodioideae</taxon>
        <taxon>Diphasiastrum</taxon>
    </lineage>
</organism>
<protein>
    <submittedName>
        <fullName evidence="1">Uncharacterized protein</fullName>
    </submittedName>
</protein>
<name>A0ACC2BD32_DIPCM</name>
<comment type="caution">
    <text evidence="1">The sequence shown here is derived from an EMBL/GenBank/DDBJ whole genome shotgun (WGS) entry which is preliminary data.</text>
</comment>
<dbReference type="Proteomes" id="UP001162992">
    <property type="component" value="Chromosome 16"/>
</dbReference>